<accession>A0A5B7FY01</accession>
<dbReference type="AlphaFoldDB" id="A0A5B7FY01"/>
<evidence type="ECO:0000313" key="2">
    <source>
        <dbReference type="Proteomes" id="UP000324222"/>
    </source>
</evidence>
<organism evidence="1 2">
    <name type="scientific">Portunus trituberculatus</name>
    <name type="common">Swimming crab</name>
    <name type="synonym">Neptunus trituberculatus</name>
    <dbReference type="NCBI Taxonomy" id="210409"/>
    <lineage>
        <taxon>Eukaryota</taxon>
        <taxon>Metazoa</taxon>
        <taxon>Ecdysozoa</taxon>
        <taxon>Arthropoda</taxon>
        <taxon>Crustacea</taxon>
        <taxon>Multicrustacea</taxon>
        <taxon>Malacostraca</taxon>
        <taxon>Eumalacostraca</taxon>
        <taxon>Eucarida</taxon>
        <taxon>Decapoda</taxon>
        <taxon>Pleocyemata</taxon>
        <taxon>Brachyura</taxon>
        <taxon>Eubrachyura</taxon>
        <taxon>Portunoidea</taxon>
        <taxon>Portunidae</taxon>
        <taxon>Portuninae</taxon>
        <taxon>Portunus</taxon>
    </lineage>
</organism>
<evidence type="ECO:0000313" key="1">
    <source>
        <dbReference type="EMBL" id="MPC49873.1"/>
    </source>
</evidence>
<dbReference type="EMBL" id="VSRR010009152">
    <property type="protein sequence ID" value="MPC49873.1"/>
    <property type="molecule type" value="Genomic_DNA"/>
</dbReference>
<proteinExistence type="predicted"/>
<comment type="caution">
    <text evidence="1">The sequence shown here is derived from an EMBL/GenBank/DDBJ whole genome shotgun (WGS) entry which is preliminary data.</text>
</comment>
<gene>
    <name evidence="1" type="ORF">E2C01_043688</name>
</gene>
<protein>
    <submittedName>
        <fullName evidence="1">Uncharacterized protein</fullName>
    </submittedName>
</protein>
<sequence length="88" mass="9799">MVTEDTTAISSTIVIHLNIIAAALSPTTVRAVREAVQGCIFLIRLNFVSPSPPPPPPPPRRRLHYHRHHDPLLLVSEWQERVPARPSG</sequence>
<reference evidence="1 2" key="1">
    <citation type="submission" date="2019-05" db="EMBL/GenBank/DDBJ databases">
        <title>Another draft genome of Portunus trituberculatus and its Hox gene families provides insights of decapod evolution.</title>
        <authorList>
            <person name="Jeong J.-H."/>
            <person name="Song I."/>
            <person name="Kim S."/>
            <person name="Choi T."/>
            <person name="Kim D."/>
            <person name="Ryu S."/>
            <person name="Kim W."/>
        </authorList>
    </citation>
    <scope>NUCLEOTIDE SEQUENCE [LARGE SCALE GENOMIC DNA]</scope>
    <source>
        <tissue evidence="1">Muscle</tissue>
    </source>
</reference>
<keyword evidence="2" id="KW-1185">Reference proteome</keyword>
<name>A0A5B7FY01_PORTR</name>
<dbReference type="Proteomes" id="UP000324222">
    <property type="component" value="Unassembled WGS sequence"/>
</dbReference>